<dbReference type="GO" id="GO:0005886">
    <property type="term" value="C:plasma membrane"/>
    <property type="evidence" value="ECO:0007669"/>
    <property type="project" value="UniProtKB-SubCell"/>
</dbReference>
<evidence type="ECO:0000256" key="9">
    <source>
        <dbReference type="RuleBase" id="RU000688"/>
    </source>
</evidence>
<evidence type="ECO:0000313" key="12">
    <source>
        <dbReference type="EMBL" id="VDH96671.1"/>
    </source>
</evidence>
<keyword evidence="13" id="KW-1185">Reference proteome</keyword>
<evidence type="ECO:0000256" key="5">
    <source>
        <dbReference type="ARBA" id="ARBA00023040"/>
    </source>
</evidence>
<feature type="transmembrane region" description="Helical" evidence="10">
    <location>
        <begin position="143"/>
        <end position="166"/>
    </location>
</feature>
<dbReference type="PANTHER" id="PTHR24230:SF158">
    <property type="entry name" value="G-PROTEIN COUPLED RECEPTORS FAMILY 1 PROFILE DOMAIN-CONTAINING PROTEIN"/>
    <property type="match status" value="1"/>
</dbReference>
<evidence type="ECO:0000256" key="1">
    <source>
        <dbReference type="ARBA" id="ARBA00004651"/>
    </source>
</evidence>
<keyword evidence="5 9" id="KW-0297">G-protein coupled receptor</keyword>
<proteinExistence type="inferred from homology"/>
<dbReference type="GO" id="GO:0008528">
    <property type="term" value="F:G protein-coupled peptide receptor activity"/>
    <property type="evidence" value="ECO:0007669"/>
    <property type="project" value="TreeGrafter"/>
</dbReference>
<dbReference type="Gene3D" id="1.20.1070.10">
    <property type="entry name" value="Rhodopsin 7-helix transmembrane proteins"/>
    <property type="match status" value="1"/>
</dbReference>
<dbReference type="PRINTS" id="PR00237">
    <property type="entry name" value="GPCRRHODOPSN"/>
</dbReference>
<comment type="similarity">
    <text evidence="9">Belongs to the G-protein coupled receptor 1 family.</text>
</comment>
<evidence type="ECO:0000256" key="6">
    <source>
        <dbReference type="ARBA" id="ARBA00023136"/>
    </source>
</evidence>
<feature type="transmembrane region" description="Helical" evidence="10">
    <location>
        <begin position="318"/>
        <end position="340"/>
    </location>
</feature>
<feature type="transmembrane region" description="Helical" evidence="10">
    <location>
        <begin position="101"/>
        <end position="122"/>
    </location>
</feature>
<evidence type="ECO:0000256" key="7">
    <source>
        <dbReference type="ARBA" id="ARBA00023170"/>
    </source>
</evidence>
<feature type="domain" description="G-protein coupled receptors family 1 profile" evidence="11">
    <location>
        <begin position="44"/>
        <end position="379"/>
    </location>
</feature>
<evidence type="ECO:0000256" key="10">
    <source>
        <dbReference type="SAM" id="Phobius"/>
    </source>
</evidence>
<dbReference type="InterPro" id="IPR000276">
    <property type="entry name" value="GPCR_Rhodpsn"/>
</dbReference>
<keyword evidence="2" id="KW-1003">Cell membrane</keyword>
<keyword evidence="8 9" id="KW-0807">Transducer</keyword>
<comment type="subcellular location">
    <subcellularLocation>
        <location evidence="1">Cell membrane</location>
        <topology evidence="1">Multi-pass membrane protein</topology>
    </subcellularLocation>
</comment>
<keyword evidence="7 9" id="KW-0675">Receptor</keyword>
<dbReference type="EMBL" id="UYJE01000807">
    <property type="protein sequence ID" value="VDH96671.1"/>
    <property type="molecule type" value="Genomic_DNA"/>
</dbReference>
<feature type="transmembrane region" description="Helical" evidence="10">
    <location>
        <begin position="28"/>
        <end position="52"/>
    </location>
</feature>
<dbReference type="SMART" id="SM01381">
    <property type="entry name" value="7TM_GPCR_Srsx"/>
    <property type="match status" value="1"/>
</dbReference>
<evidence type="ECO:0000256" key="3">
    <source>
        <dbReference type="ARBA" id="ARBA00022692"/>
    </source>
</evidence>
<protein>
    <recommendedName>
        <fullName evidence="11">G-protein coupled receptors family 1 profile domain-containing protein</fullName>
    </recommendedName>
</protein>
<dbReference type="Pfam" id="PF00001">
    <property type="entry name" value="7tm_1"/>
    <property type="match status" value="1"/>
</dbReference>
<reference evidence="12" key="1">
    <citation type="submission" date="2018-11" db="EMBL/GenBank/DDBJ databases">
        <authorList>
            <person name="Alioto T."/>
            <person name="Alioto T."/>
        </authorList>
    </citation>
    <scope>NUCLEOTIDE SEQUENCE</scope>
</reference>
<dbReference type="CDD" id="cd00637">
    <property type="entry name" value="7tm_classA_rhodopsin-like"/>
    <property type="match status" value="1"/>
</dbReference>
<sequence>MNKNVTMENQSNCTAGILPQAGSDFENIGVMCMLSVFSVMGTFGNGLVIYVYSKKRDKLTSNVFIMGLALTDFTTSLLIMPYTVVFTFLEEKVLFDIPCKIFYFLVTSNVPLSAFIMVAIAVDRYLCICHPFLHLLTVPRAKIILLLQLVFAGILGLITALMHSVYALPEELLDLDLEYPYHKNISFAECESVYTGTCKHTSRVFSVEFNLFYQKVYSSFFLISLLLVFTLYIMIYRYVTSRRAKRQKQKNAKQFSTTMVQTEASQIDNSKDIHDHPHPTKVEVNENGVSTTLLPPDHQEEQVRRQRKSVREKRDHNALANIKTALMLFVVAVVFVIAYLPPWLMALMVVQYVKFVFYSYFVYNVVNPFIYAFMNPTFRTDLTKVFGKCFKKK</sequence>
<feature type="transmembrane region" description="Helical" evidence="10">
    <location>
        <begin position="64"/>
        <end position="89"/>
    </location>
</feature>
<feature type="transmembrane region" description="Helical" evidence="10">
    <location>
        <begin position="352"/>
        <end position="374"/>
    </location>
</feature>
<dbReference type="GO" id="GO:0007218">
    <property type="term" value="P:neuropeptide signaling pathway"/>
    <property type="evidence" value="ECO:0007669"/>
    <property type="project" value="TreeGrafter"/>
</dbReference>
<keyword evidence="4 10" id="KW-1133">Transmembrane helix</keyword>
<comment type="caution">
    <text evidence="12">The sequence shown here is derived from an EMBL/GenBank/DDBJ whole genome shotgun (WGS) entry which is preliminary data.</text>
</comment>
<keyword evidence="3 9" id="KW-0812">Transmembrane</keyword>
<dbReference type="PROSITE" id="PS50262">
    <property type="entry name" value="G_PROTEIN_RECEP_F1_2"/>
    <property type="match status" value="1"/>
</dbReference>
<dbReference type="PANTHER" id="PTHR24230">
    <property type="entry name" value="G-PROTEIN COUPLED RECEPTOR"/>
    <property type="match status" value="1"/>
</dbReference>
<dbReference type="OrthoDB" id="5969463at2759"/>
<dbReference type="Proteomes" id="UP000596742">
    <property type="component" value="Unassembled WGS sequence"/>
</dbReference>
<feature type="transmembrane region" description="Helical" evidence="10">
    <location>
        <begin position="216"/>
        <end position="239"/>
    </location>
</feature>
<gene>
    <name evidence="12" type="ORF">MGAL_10B045227</name>
</gene>
<evidence type="ECO:0000259" key="11">
    <source>
        <dbReference type="PROSITE" id="PS50262"/>
    </source>
</evidence>
<organism evidence="12 13">
    <name type="scientific">Mytilus galloprovincialis</name>
    <name type="common">Mediterranean mussel</name>
    <dbReference type="NCBI Taxonomy" id="29158"/>
    <lineage>
        <taxon>Eukaryota</taxon>
        <taxon>Metazoa</taxon>
        <taxon>Spiralia</taxon>
        <taxon>Lophotrochozoa</taxon>
        <taxon>Mollusca</taxon>
        <taxon>Bivalvia</taxon>
        <taxon>Autobranchia</taxon>
        <taxon>Pteriomorphia</taxon>
        <taxon>Mytilida</taxon>
        <taxon>Mytiloidea</taxon>
        <taxon>Mytilidae</taxon>
        <taxon>Mytilinae</taxon>
        <taxon>Mytilus</taxon>
    </lineage>
</organism>
<dbReference type="SUPFAM" id="SSF81321">
    <property type="entry name" value="Family A G protein-coupled receptor-like"/>
    <property type="match status" value="1"/>
</dbReference>
<evidence type="ECO:0000256" key="8">
    <source>
        <dbReference type="ARBA" id="ARBA00023224"/>
    </source>
</evidence>
<evidence type="ECO:0000256" key="2">
    <source>
        <dbReference type="ARBA" id="ARBA00022475"/>
    </source>
</evidence>
<evidence type="ECO:0000313" key="13">
    <source>
        <dbReference type="Proteomes" id="UP000596742"/>
    </source>
</evidence>
<name>A0A8B6BWN8_MYTGA</name>
<dbReference type="PROSITE" id="PS00237">
    <property type="entry name" value="G_PROTEIN_RECEP_F1_1"/>
    <property type="match status" value="1"/>
</dbReference>
<evidence type="ECO:0000256" key="4">
    <source>
        <dbReference type="ARBA" id="ARBA00022989"/>
    </source>
</evidence>
<dbReference type="AlphaFoldDB" id="A0A8B6BWN8"/>
<accession>A0A8B6BWN8</accession>
<keyword evidence="6 10" id="KW-0472">Membrane</keyword>
<dbReference type="InterPro" id="IPR017452">
    <property type="entry name" value="GPCR_Rhodpsn_7TM"/>
</dbReference>